<dbReference type="AlphaFoldDB" id="A0A2N5GPL3"/>
<organism evidence="2 4">
    <name type="scientific">Bacillus canaveralius</name>
    <dbReference type="NCBI Taxonomy" id="1403243"/>
    <lineage>
        <taxon>Bacteria</taxon>
        <taxon>Bacillati</taxon>
        <taxon>Bacillota</taxon>
        <taxon>Bacilli</taxon>
        <taxon>Bacillales</taxon>
        <taxon>Bacillaceae</taxon>
        <taxon>Bacillus</taxon>
    </lineage>
</organism>
<name>A0A2N5GPL3_9BACI</name>
<feature type="coiled-coil region" evidence="1">
    <location>
        <begin position="43"/>
        <end position="70"/>
    </location>
</feature>
<evidence type="ECO:0008006" key="6">
    <source>
        <dbReference type="Google" id="ProtNLM"/>
    </source>
</evidence>
<gene>
    <name evidence="2" type="ORF">CU635_06135</name>
    <name evidence="3" type="ORF">CVD25_01025</name>
</gene>
<evidence type="ECO:0000313" key="5">
    <source>
        <dbReference type="Proteomes" id="UP000235114"/>
    </source>
</evidence>
<evidence type="ECO:0000313" key="3">
    <source>
        <dbReference type="EMBL" id="PLS00800.1"/>
    </source>
</evidence>
<evidence type="ECO:0000313" key="4">
    <source>
        <dbReference type="Proteomes" id="UP000234951"/>
    </source>
</evidence>
<comment type="caution">
    <text evidence="2">The sequence shown here is derived from an EMBL/GenBank/DDBJ whole genome shotgun (WGS) entry which is preliminary data.</text>
</comment>
<dbReference type="Proteomes" id="UP000235114">
    <property type="component" value="Unassembled WGS sequence"/>
</dbReference>
<reference evidence="2 4" key="1">
    <citation type="submission" date="2017-11" db="EMBL/GenBank/DDBJ databases">
        <title>Comparitive Functional Genomics of Dry Heat Resistant strains isolated from the Viking Spacecraft.</title>
        <authorList>
            <person name="Seuylemezian A."/>
            <person name="Cooper K."/>
            <person name="Vaishampayan P."/>
        </authorList>
    </citation>
    <scope>NUCLEOTIDE SEQUENCE [LARGE SCALE GENOMIC DNA]</scope>
    <source>
        <strain evidence="2 4">M4.6</strain>
    </source>
</reference>
<accession>A0A2N5GPL3</accession>
<dbReference type="RefSeq" id="WP_101576297.1">
    <property type="nucleotide sequence ID" value="NZ_PGVA01000012.1"/>
</dbReference>
<keyword evidence="1" id="KW-0175">Coiled coil</keyword>
<evidence type="ECO:0000313" key="2">
    <source>
        <dbReference type="EMBL" id="PLR84648.1"/>
    </source>
</evidence>
<dbReference type="Proteomes" id="UP000234951">
    <property type="component" value="Unassembled WGS sequence"/>
</dbReference>
<protein>
    <recommendedName>
        <fullName evidence="6">Helix-turn-helix type 11 domain-containing protein</fullName>
    </recommendedName>
</protein>
<keyword evidence="5" id="KW-1185">Reference proteome</keyword>
<evidence type="ECO:0000256" key="1">
    <source>
        <dbReference type="SAM" id="Coils"/>
    </source>
</evidence>
<proteinExistence type="predicted"/>
<dbReference type="EMBL" id="PGVA01000012">
    <property type="protein sequence ID" value="PLR84648.1"/>
    <property type="molecule type" value="Genomic_DNA"/>
</dbReference>
<dbReference type="OrthoDB" id="2184390at2"/>
<reference evidence="3 5" key="2">
    <citation type="submission" date="2017-12" db="EMBL/GenBank/DDBJ databases">
        <title>Comparative Functional Genomics of Dry Heat Resistant strains isolated from the Viking Spacecraft.</title>
        <authorList>
            <person name="Seuylemezian A."/>
            <person name="Cooper K."/>
            <person name="Vaishampayan P."/>
        </authorList>
    </citation>
    <scope>NUCLEOTIDE SEQUENCE [LARGE SCALE GENOMIC DNA]</scope>
    <source>
        <strain evidence="3 5">ATCC 29669</strain>
    </source>
</reference>
<dbReference type="EMBL" id="PGVD01000003">
    <property type="protein sequence ID" value="PLS00800.1"/>
    <property type="molecule type" value="Genomic_DNA"/>
</dbReference>
<sequence>MTKLSPRLVEEVTKVAVQAAIEYLEKQEKAKKKNKVDRRLRNIKLLLRNYRSLKKHCEGLKEDIIELDEALALDEFNTDTLAIESIKKSKKRTIAMIRFVDQMLEVYRIMCEVSGKEEDRRRYRAVYLLYISEQKIGAEKIARALSTNLRTVYKDVDNASKALAVLVFGIDSIRFAD</sequence>